<dbReference type="Pfam" id="PF20789">
    <property type="entry name" value="4HBT_3C"/>
    <property type="match status" value="1"/>
</dbReference>
<evidence type="ECO:0000259" key="4">
    <source>
        <dbReference type="Pfam" id="PF13622"/>
    </source>
</evidence>
<evidence type="ECO:0000313" key="7">
    <source>
        <dbReference type="Proteomes" id="UP001428817"/>
    </source>
</evidence>
<dbReference type="Gene3D" id="2.40.160.210">
    <property type="entry name" value="Acyl-CoA thioesterase, double hotdog domain"/>
    <property type="match status" value="1"/>
</dbReference>
<keyword evidence="2" id="KW-0378">Hydrolase</keyword>
<dbReference type="CDD" id="cd03444">
    <property type="entry name" value="Thioesterase_II_repeat1"/>
    <property type="match status" value="1"/>
</dbReference>
<proteinExistence type="inferred from homology"/>
<evidence type="ECO:0000256" key="3">
    <source>
        <dbReference type="SAM" id="MobiDB-lite"/>
    </source>
</evidence>
<protein>
    <recommendedName>
        <fullName evidence="8">Acyl-CoA thioesterase</fullName>
    </recommendedName>
</protein>
<dbReference type="Proteomes" id="UP001428817">
    <property type="component" value="Unassembled WGS sequence"/>
</dbReference>
<accession>A0ABP9QU00</accession>
<dbReference type="InterPro" id="IPR029069">
    <property type="entry name" value="HotDog_dom_sf"/>
</dbReference>
<dbReference type="InterPro" id="IPR042171">
    <property type="entry name" value="Acyl-CoA_hotdog"/>
</dbReference>
<keyword evidence="7" id="KW-1185">Reference proteome</keyword>
<dbReference type="Pfam" id="PF13622">
    <property type="entry name" value="4HBT_3"/>
    <property type="match status" value="1"/>
</dbReference>
<feature type="compositionally biased region" description="Basic and acidic residues" evidence="3">
    <location>
        <begin position="267"/>
        <end position="281"/>
    </location>
</feature>
<evidence type="ECO:0000313" key="6">
    <source>
        <dbReference type="EMBL" id="GAA5167472.1"/>
    </source>
</evidence>
<dbReference type="EMBL" id="BAABJP010000037">
    <property type="protein sequence ID" value="GAA5167472.1"/>
    <property type="molecule type" value="Genomic_DNA"/>
</dbReference>
<evidence type="ECO:0008006" key="8">
    <source>
        <dbReference type="Google" id="ProtNLM"/>
    </source>
</evidence>
<organism evidence="6 7">
    <name type="scientific">Pseudonocardia eucalypti</name>
    <dbReference type="NCBI Taxonomy" id="648755"/>
    <lineage>
        <taxon>Bacteria</taxon>
        <taxon>Bacillati</taxon>
        <taxon>Actinomycetota</taxon>
        <taxon>Actinomycetes</taxon>
        <taxon>Pseudonocardiales</taxon>
        <taxon>Pseudonocardiaceae</taxon>
        <taxon>Pseudonocardia</taxon>
    </lineage>
</organism>
<feature type="domain" description="Acyl-CoA thioesterase-like N-terminal HotDog" evidence="4">
    <location>
        <begin position="25"/>
        <end position="98"/>
    </location>
</feature>
<dbReference type="PANTHER" id="PTHR11066:SF34">
    <property type="entry name" value="ACYL-COENZYME A THIOESTERASE 8"/>
    <property type="match status" value="1"/>
</dbReference>
<comment type="similarity">
    <text evidence="1">Belongs to the C/M/P thioester hydrolase family.</text>
</comment>
<dbReference type="InterPro" id="IPR049449">
    <property type="entry name" value="TesB_ACOT8-like_N"/>
</dbReference>
<evidence type="ECO:0000256" key="2">
    <source>
        <dbReference type="ARBA" id="ARBA00022801"/>
    </source>
</evidence>
<comment type="caution">
    <text evidence="6">The sequence shown here is derived from an EMBL/GenBank/DDBJ whole genome shotgun (WGS) entry which is preliminary data.</text>
</comment>
<dbReference type="SUPFAM" id="SSF54637">
    <property type="entry name" value="Thioesterase/thiol ester dehydrase-isomerase"/>
    <property type="match status" value="2"/>
</dbReference>
<sequence length="293" mass="31488">MIVIDSADGFLGGLRLGEIDPRSTGLVAAHAVLAAGGTVDTRHRLAHSVHLAHLAEQSPDGPVELAVECLRDDEHLSTRRVLATCGRTPLLSATVSFQLARPGRAPRYQRVEPSSAPDPHGLLGGPGAAGVPIDVRCLEPGRHWVRITEELPDLVLPHLAALVFAADLLLVDPGDEWADGRAVNLDLSVRVHQTFRADDWLLHECTYPSAADHRTFGTGRFYSPLGRLVASVSRETALVPSTERRGNDVPSRGHRGQERQAVPPVLHRGDGLHAEEGGEAADAGRRLDQAHLL</sequence>
<feature type="domain" description="Acyl-CoA thioesterase-like C-terminal" evidence="5">
    <location>
        <begin position="141"/>
        <end position="235"/>
    </location>
</feature>
<dbReference type="InterPro" id="IPR049450">
    <property type="entry name" value="ACOT8-like_C"/>
</dbReference>
<dbReference type="InterPro" id="IPR003703">
    <property type="entry name" value="Acyl_CoA_thio"/>
</dbReference>
<evidence type="ECO:0000259" key="5">
    <source>
        <dbReference type="Pfam" id="PF20789"/>
    </source>
</evidence>
<name>A0ABP9QU00_9PSEU</name>
<dbReference type="PANTHER" id="PTHR11066">
    <property type="entry name" value="ACYL-COA THIOESTERASE"/>
    <property type="match status" value="1"/>
</dbReference>
<dbReference type="Gene3D" id="3.10.129.10">
    <property type="entry name" value="Hotdog Thioesterase"/>
    <property type="match status" value="1"/>
</dbReference>
<evidence type="ECO:0000256" key="1">
    <source>
        <dbReference type="ARBA" id="ARBA00006538"/>
    </source>
</evidence>
<gene>
    <name evidence="6" type="ORF">GCM10023321_60250</name>
</gene>
<feature type="region of interest" description="Disordered" evidence="3">
    <location>
        <begin position="237"/>
        <end position="281"/>
    </location>
</feature>
<reference evidence="7" key="1">
    <citation type="journal article" date="2019" name="Int. J. Syst. Evol. Microbiol.">
        <title>The Global Catalogue of Microorganisms (GCM) 10K type strain sequencing project: providing services to taxonomists for standard genome sequencing and annotation.</title>
        <authorList>
            <consortium name="The Broad Institute Genomics Platform"/>
            <consortium name="The Broad Institute Genome Sequencing Center for Infectious Disease"/>
            <person name="Wu L."/>
            <person name="Ma J."/>
        </authorList>
    </citation>
    <scope>NUCLEOTIDE SEQUENCE [LARGE SCALE GENOMIC DNA]</scope>
    <source>
        <strain evidence="7">JCM 18303</strain>
    </source>
</reference>